<evidence type="ECO:0000256" key="1">
    <source>
        <dbReference type="ARBA" id="ARBA00004251"/>
    </source>
</evidence>
<sequence length="614" mass="68694">MTGDVSWQSSYDLSNTLLPGMYLGYITLPNLNQKMQLTSWKNDTDPSPGSYVYMLDHTRLYELVIVNGSTVIYRTGPWTGSHWNGMPQLGEAGLVAFQLNQTDVAAYFSYNSLNTAYIFRLVMNQNGTLSFLRSNLTSDWEEFEQIPPANSGQFALCGPNAISQGTNCTCLGAYSPKSLNDWKNGSFLDGCVRSEPFNCMKATGVMSISNVKLPDTINAKANSSIRNFDGCQMWCTSTCNCTAFAVLGSQGCVGWFGDLIDTVNLANEQGDNLYIRVAALSPPPSPLHTPDIYVRKDELMTFEFSALRSATNNFNPANKLGEGQFGLVYKGILNDGEEVVVKRLARNSREGIENSKKEVTILGKLRHPNLVKLLGFCVREEEMLLCYEYIPNRSLDQLLFGNLENQDSPLNWEMRYSILEGISAGLLYLHEDSGHAIIHREIKPSNILLDQNMVPKISDFGLSQLFDQDNFFVKLCRVASCGHMAPELQKKIISTNADVYSFGVLILEIVTGQRNSSFESGLVAHVLQCWSEGKVRELIDPKLKKPYPVNEIQRCIHIALACLIEEPRMRPKIRQVNHMLINKQAPLPKLPHNCSYWELVVSDSSRNLEDISLV</sequence>
<dbReference type="EMBL" id="JAMFTS010000005">
    <property type="protein sequence ID" value="KAJ4745345.1"/>
    <property type="molecule type" value="Genomic_DNA"/>
</dbReference>
<evidence type="ECO:0000256" key="8">
    <source>
        <dbReference type="ARBA" id="ARBA00022729"/>
    </source>
</evidence>
<evidence type="ECO:0000256" key="16">
    <source>
        <dbReference type="ARBA" id="ARBA00023180"/>
    </source>
</evidence>
<evidence type="ECO:0000256" key="11">
    <source>
        <dbReference type="ARBA" id="ARBA00022840"/>
    </source>
</evidence>
<dbReference type="PROSITE" id="PS00107">
    <property type="entry name" value="PROTEIN_KINASE_ATP"/>
    <property type="match status" value="1"/>
</dbReference>
<comment type="similarity">
    <text evidence="3">In the C-terminal section; belongs to the protein kinase superfamily. Ser/Thr protein kinase family.</text>
</comment>
<dbReference type="PROSITE" id="PS50011">
    <property type="entry name" value="PROTEIN_KINASE_DOM"/>
    <property type="match status" value="1"/>
</dbReference>
<comment type="similarity">
    <text evidence="2">In the N-terminal section; belongs to the leguminous lectin family.</text>
</comment>
<dbReference type="AlphaFoldDB" id="A0AAV8BQI2"/>
<evidence type="ECO:0000256" key="6">
    <source>
        <dbReference type="ARBA" id="ARBA00022679"/>
    </source>
</evidence>
<protein>
    <submittedName>
        <fullName evidence="20">Serine/threonine-protein kinase</fullName>
    </submittedName>
</protein>
<dbReference type="GO" id="GO:0005886">
    <property type="term" value="C:plasma membrane"/>
    <property type="evidence" value="ECO:0007669"/>
    <property type="project" value="UniProtKB-SubCell"/>
</dbReference>
<gene>
    <name evidence="20" type="ORF">LUZ62_079750</name>
</gene>
<accession>A0AAV8BQI2</accession>
<dbReference type="FunFam" id="1.10.510.10:FF:000240">
    <property type="entry name" value="Lectin-domain containing receptor kinase A4.3"/>
    <property type="match status" value="1"/>
</dbReference>
<dbReference type="Pfam" id="PF07714">
    <property type="entry name" value="PK_Tyr_Ser-Thr"/>
    <property type="match status" value="1"/>
</dbReference>
<evidence type="ECO:0000256" key="7">
    <source>
        <dbReference type="ARBA" id="ARBA00022692"/>
    </source>
</evidence>
<name>A0AAV8BQI2_9POAL</name>
<dbReference type="Pfam" id="PF00954">
    <property type="entry name" value="S_locus_glycop"/>
    <property type="match status" value="1"/>
</dbReference>
<evidence type="ECO:0000313" key="20">
    <source>
        <dbReference type="EMBL" id="KAJ4745345.1"/>
    </source>
</evidence>
<dbReference type="GO" id="GO:0004674">
    <property type="term" value="F:protein serine/threonine kinase activity"/>
    <property type="evidence" value="ECO:0007669"/>
    <property type="project" value="UniProtKB-KW"/>
</dbReference>
<evidence type="ECO:0000259" key="18">
    <source>
        <dbReference type="PROSITE" id="PS50011"/>
    </source>
</evidence>
<keyword evidence="7" id="KW-0812">Transmembrane</keyword>
<dbReference type="InterPro" id="IPR017441">
    <property type="entry name" value="Protein_kinase_ATP_BS"/>
</dbReference>
<comment type="subcellular location">
    <subcellularLocation>
        <location evidence="1">Cell membrane</location>
        <topology evidence="1">Single-pass type I membrane protein</topology>
    </subcellularLocation>
</comment>
<evidence type="ECO:0000256" key="5">
    <source>
        <dbReference type="ARBA" id="ARBA00022527"/>
    </source>
</evidence>
<keyword evidence="14" id="KW-1015">Disulfide bond</keyword>
<evidence type="ECO:0000256" key="4">
    <source>
        <dbReference type="ARBA" id="ARBA00022475"/>
    </source>
</evidence>
<keyword evidence="10 20" id="KW-0418">Kinase</keyword>
<keyword evidence="15" id="KW-0675">Receptor</keyword>
<dbReference type="CDD" id="cd01098">
    <property type="entry name" value="PAN_AP_plant"/>
    <property type="match status" value="1"/>
</dbReference>
<feature type="domain" description="Apple" evidence="19">
    <location>
        <begin position="199"/>
        <end position="278"/>
    </location>
</feature>
<dbReference type="Proteomes" id="UP001140206">
    <property type="component" value="Chromosome 5"/>
</dbReference>
<dbReference type="PANTHER" id="PTHR27002:SF851">
    <property type="entry name" value="G-TYPE LECTIN S-RECEPTOR-LIKE SERINE_THREONINE-PROTEIN KINASE SD1-1"/>
    <property type="match status" value="1"/>
</dbReference>
<evidence type="ECO:0000256" key="2">
    <source>
        <dbReference type="ARBA" id="ARBA00008536"/>
    </source>
</evidence>
<dbReference type="GO" id="GO:0005524">
    <property type="term" value="F:ATP binding"/>
    <property type="evidence" value="ECO:0007669"/>
    <property type="project" value="UniProtKB-UniRule"/>
</dbReference>
<evidence type="ECO:0000256" key="13">
    <source>
        <dbReference type="ARBA" id="ARBA00023136"/>
    </source>
</evidence>
<dbReference type="PANTHER" id="PTHR27002">
    <property type="entry name" value="RECEPTOR-LIKE SERINE/THREONINE-PROTEIN KINASE SD1-8"/>
    <property type="match status" value="1"/>
</dbReference>
<evidence type="ECO:0000256" key="15">
    <source>
        <dbReference type="ARBA" id="ARBA00023170"/>
    </source>
</evidence>
<keyword evidence="16" id="KW-0325">Glycoprotein</keyword>
<evidence type="ECO:0000259" key="19">
    <source>
        <dbReference type="PROSITE" id="PS50948"/>
    </source>
</evidence>
<keyword evidence="12" id="KW-1133">Transmembrane helix</keyword>
<dbReference type="InterPro" id="IPR011009">
    <property type="entry name" value="Kinase-like_dom_sf"/>
</dbReference>
<evidence type="ECO:0000256" key="9">
    <source>
        <dbReference type="ARBA" id="ARBA00022741"/>
    </source>
</evidence>
<dbReference type="PROSITE" id="PS50948">
    <property type="entry name" value="PAN"/>
    <property type="match status" value="1"/>
</dbReference>
<organism evidence="20 21">
    <name type="scientific">Rhynchospora pubera</name>
    <dbReference type="NCBI Taxonomy" id="906938"/>
    <lineage>
        <taxon>Eukaryota</taxon>
        <taxon>Viridiplantae</taxon>
        <taxon>Streptophyta</taxon>
        <taxon>Embryophyta</taxon>
        <taxon>Tracheophyta</taxon>
        <taxon>Spermatophyta</taxon>
        <taxon>Magnoliopsida</taxon>
        <taxon>Liliopsida</taxon>
        <taxon>Poales</taxon>
        <taxon>Cyperaceae</taxon>
        <taxon>Cyperoideae</taxon>
        <taxon>Rhynchosporeae</taxon>
        <taxon>Rhynchospora</taxon>
    </lineage>
</organism>
<evidence type="ECO:0000256" key="10">
    <source>
        <dbReference type="ARBA" id="ARBA00022777"/>
    </source>
</evidence>
<dbReference type="GO" id="GO:0002229">
    <property type="term" value="P:defense response to oomycetes"/>
    <property type="evidence" value="ECO:0007669"/>
    <property type="project" value="UniProtKB-ARBA"/>
</dbReference>
<dbReference type="Gene3D" id="1.10.510.10">
    <property type="entry name" value="Transferase(Phosphotransferase) domain 1"/>
    <property type="match status" value="1"/>
</dbReference>
<reference evidence="20" key="1">
    <citation type="submission" date="2022-08" db="EMBL/GenBank/DDBJ databases">
        <authorList>
            <person name="Marques A."/>
        </authorList>
    </citation>
    <scope>NUCLEOTIDE SEQUENCE</scope>
    <source>
        <strain evidence="20">RhyPub2mFocal</strain>
        <tissue evidence="20">Leaves</tissue>
    </source>
</reference>
<feature type="binding site" evidence="17">
    <location>
        <position position="342"/>
    </location>
    <ligand>
        <name>ATP</name>
        <dbReference type="ChEBI" id="CHEBI:30616"/>
    </ligand>
</feature>
<dbReference type="InterPro" id="IPR003609">
    <property type="entry name" value="Pan_app"/>
</dbReference>
<dbReference type="InterPro" id="IPR000858">
    <property type="entry name" value="S_locus_glycoprot_dom"/>
</dbReference>
<keyword evidence="5" id="KW-0723">Serine/threonine-protein kinase</keyword>
<evidence type="ECO:0000256" key="12">
    <source>
        <dbReference type="ARBA" id="ARBA00022989"/>
    </source>
</evidence>
<keyword evidence="13" id="KW-0472">Membrane</keyword>
<keyword evidence="8" id="KW-0732">Signal</keyword>
<keyword evidence="9 17" id="KW-0547">Nucleotide-binding</keyword>
<evidence type="ECO:0000256" key="3">
    <source>
        <dbReference type="ARBA" id="ARBA00010217"/>
    </source>
</evidence>
<dbReference type="Gene3D" id="3.30.200.20">
    <property type="entry name" value="Phosphorylase Kinase, domain 1"/>
    <property type="match status" value="1"/>
</dbReference>
<proteinExistence type="inferred from homology"/>
<feature type="domain" description="Protein kinase" evidence="18">
    <location>
        <begin position="314"/>
        <end position="581"/>
    </location>
</feature>
<evidence type="ECO:0000313" key="21">
    <source>
        <dbReference type="Proteomes" id="UP001140206"/>
    </source>
</evidence>
<evidence type="ECO:0000256" key="14">
    <source>
        <dbReference type="ARBA" id="ARBA00023157"/>
    </source>
</evidence>
<dbReference type="Pfam" id="PF08276">
    <property type="entry name" value="PAN_2"/>
    <property type="match status" value="1"/>
</dbReference>
<keyword evidence="11 17" id="KW-0067">ATP-binding</keyword>
<dbReference type="InterPro" id="IPR000719">
    <property type="entry name" value="Prot_kinase_dom"/>
</dbReference>
<dbReference type="SUPFAM" id="SSF56112">
    <property type="entry name" value="Protein kinase-like (PK-like)"/>
    <property type="match status" value="1"/>
</dbReference>
<comment type="caution">
    <text evidence="20">The sequence shown here is derived from an EMBL/GenBank/DDBJ whole genome shotgun (WGS) entry which is preliminary data.</text>
</comment>
<dbReference type="FunFam" id="3.30.200.20:FF:000466">
    <property type="entry name" value="Putative LRR receptor-like serine/threonine-protein kinase"/>
    <property type="match status" value="1"/>
</dbReference>
<evidence type="ECO:0000256" key="17">
    <source>
        <dbReference type="PROSITE-ProRule" id="PRU10141"/>
    </source>
</evidence>
<keyword evidence="4" id="KW-1003">Cell membrane</keyword>
<dbReference type="GO" id="GO:0048544">
    <property type="term" value="P:recognition of pollen"/>
    <property type="evidence" value="ECO:0007669"/>
    <property type="project" value="InterPro"/>
</dbReference>
<keyword evidence="6" id="KW-0808">Transferase</keyword>
<keyword evidence="21" id="KW-1185">Reference proteome</keyword>
<dbReference type="InterPro" id="IPR001245">
    <property type="entry name" value="Ser-Thr/Tyr_kinase_cat_dom"/>
</dbReference>